<dbReference type="EMBL" id="BAAANL010000002">
    <property type="protein sequence ID" value="GAA1855624.1"/>
    <property type="molecule type" value="Genomic_DNA"/>
</dbReference>
<protein>
    <recommendedName>
        <fullName evidence="7">Endolytic murein transglycosylase</fullName>
        <ecNumber evidence="7">4.2.2.29</ecNumber>
    </recommendedName>
    <alternativeName>
        <fullName evidence="7">Peptidoglycan lytic transglycosylase</fullName>
    </alternativeName>
    <alternativeName>
        <fullName evidence="7">Peptidoglycan polymerization terminase</fullName>
    </alternativeName>
</protein>
<dbReference type="RefSeq" id="WP_344100320.1">
    <property type="nucleotide sequence ID" value="NZ_BAAANL010000002.1"/>
</dbReference>
<evidence type="ECO:0000256" key="7">
    <source>
        <dbReference type="HAMAP-Rule" id="MF_02065"/>
    </source>
</evidence>
<comment type="caution">
    <text evidence="9">The sequence shown here is derived from an EMBL/GenBank/DDBJ whole genome shotgun (WGS) entry which is preliminary data.</text>
</comment>
<evidence type="ECO:0000256" key="4">
    <source>
        <dbReference type="ARBA" id="ARBA00023136"/>
    </source>
</evidence>
<keyword evidence="3 7" id="KW-1133">Transmembrane helix</keyword>
<evidence type="ECO:0000256" key="3">
    <source>
        <dbReference type="ARBA" id="ARBA00022989"/>
    </source>
</evidence>
<keyword evidence="5 7" id="KW-0456">Lyase</keyword>
<dbReference type="Proteomes" id="UP001501094">
    <property type="component" value="Unassembled WGS sequence"/>
</dbReference>
<comment type="subcellular location">
    <subcellularLocation>
        <location evidence="7">Cell membrane</location>
        <topology evidence="7">Single-pass membrane protein</topology>
    </subcellularLocation>
</comment>
<feature type="site" description="Important for catalytic activity" evidence="7">
    <location>
        <position position="263"/>
    </location>
</feature>
<dbReference type="HAMAP" id="MF_02065">
    <property type="entry name" value="MltG"/>
    <property type="match status" value="1"/>
</dbReference>
<proteinExistence type="inferred from homology"/>
<evidence type="ECO:0000256" key="5">
    <source>
        <dbReference type="ARBA" id="ARBA00023239"/>
    </source>
</evidence>
<feature type="compositionally biased region" description="Basic residues" evidence="8">
    <location>
        <begin position="22"/>
        <end position="37"/>
    </location>
</feature>
<feature type="transmembrane region" description="Helical" evidence="7">
    <location>
        <begin position="44"/>
        <end position="63"/>
    </location>
</feature>
<keyword evidence="1 7" id="KW-1003">Cell membrane</keyword>
<evidence type="ECO:0000256" key="6">
    <source>
        <dbReference type="ARBA" id="ARBA00023316"/>
    </source>
</evidence>
<comment type="function">
    <text evidence="7">Functions as a peptidoglycan terminase that cleaves nascent peptidoglycan strands endolytically to terminate their elongation.</text>
</comment>
<evidence type="ECO:0000256" key="2">
    <source>
        <dbReference type="ARBA" id="ARBA00022692"/>
    </source>
</evidence>
<dbReference type="InterPro" id="IPR003770">
    <property type="entry name" value="MLTG-like"/>
</dbReference>
<keyword evidence="10" id="KW-1185">Reference proteome</keyword>
<organism evidence="9 10">
    <name type="scientific">Myceligenerans crystallogenes</name>
    <dbReference type="NCBI Taxonomy" id="316335"/>
    <lineage>
        <taxon>Bacteria</taxon>
        <taxon>Bacillati</taxon>
        <taxon>Actinomycetota</taxon>
        <taxon>Actinomycetes</taxon>
        <taxon>Micrococcales</taxon>
        <taxon>Promicromonosporaceae</taxon>
        <taxon>Myceligenerans</taxon>
    </lineage>
</organism>
<accession>A0ABN2NA37</accession>
<dbReference type="Gene3D" id="3.30.1490.480">
    <property type="entry name" value="Endolytic murein transglycosylase"/>
    <property type="match status" value="1"/>
</dbReference>
<dbReference type="PANTHER" id="PTHR30518:SF2">
    <property type="entry name" value="ENDOLYTIC MUREIN TRANSGLYCOSYLASE"/>
    <property type="match status" value="1"/>
</dbReference>
<dbReference type="PANTHER" id="PTHR30518">
    <property type="entry name" value="ENDOLYTIC MUREIN TRANSGLYCOSYLASE"/>
    <property type="match status" value="1"/>
</dbReference>
<feature type="region of interest" description="Disordered" evidence="8">
    <location>
        <begin position="1"/>
        <end position="37"/>
    </location>
</feature>
<comment type="similarity">
    <text evidence="7">Belongs to the transglycosylase MltG family.</text>
</comment>
<sequence length="385" mass="41541">MTDLFTAPPDAQAGLPSNASRPRGRKSRNAAIRRRQRRRRRGRSVVVLLVCLGLVSGAGWFLWEQRDSLLSFDSALAAKDYPGPGNDEVKVEILAGATGEEMAEALRKAGVVASDDAFIKAFDENPDSARIRPGTRELLTEMKASDAVALLATNEMAHLDVTIPEGLTVAQTVEQLSSVSGIPAEEFEKALDKPRSIGLPAQADGNAEGWLYPFTYAVDPEQDTAAGVLQEMVAATVRELDERDIAPGDRQEVLVKASLVEREGRIAADRPMIARAIENRLADGMKLQIDASLAYGLGKSGLDLTNADKGADTPFNLEQHLGLPPAPIANPSEESIDAVLAPTPGDWKFWVAVNLDTGETKFSETFAEHQGYVAELREWQEANGG</sequence>
<name>A0ABN2NA37_9MICO</name>
<keyword evidence="4 7" id="KW-0472">Membrane</keyword>
<evidence type="ECO:0000256" key="1">
    <source>
        <dbReference type="ARBA" id="ARBA00022475"/>
    </source>
</evidence>
<dbReference type="NCBIfam" id="TIGR00247">
    <property type="entry name" value="endolytic transglycosylase MltG"/>
    <property type="match status" value="1"/>
</dbReference>
<keyword evidence="2 7" id="KW-0812">Transmembrane</keyword>
<dbReference type="Pfam" id="PF02618">
    <property type="entry name" value="YceG"/>
    <property type="match status" value="1"/>
</dbReference>
<gene>
    <name evidence="9" type="primary">mltG_1</name>
    <name evidence="7" type="synonym">mltG</name>
    <name evidence="9" type="ORF">GCM10009751_10670</name>
</gene>
<evidence type="ECO:0000313" key="10">
    <source>
        <dbReference type="Proteomes" id="UP001501094"/>
    </source>
</evidence>
<dbReference type="EC" id="4.2.2.29" evidence="7"/>
<reference evidence="9 10" key="1">
    <citation type="journal article" date="2019" name="Int. J. Syst. Evol. Microbiol.">
        <title>The Global Catalogue of Microorganisms (GCM) 10K type strain sequencing project: providing services to taxonomists for standard genome sequencing and annotation.</title>
        <authorList>
            <consortium name="The Broad Institute Genomics Platform"/>
            <consortium name="The Broad Institute Genome Sequencing Center for Infectious Disease"/>
            <person name="Wu L."/>
            <person name="Ma J."/>
        </authorList>
    </citation>
    <scope>NUCLEOTIDE SEQUENCE [LARGE SCALE GENOMIC DNA]</scope>
    <source>
        <strain evidence="9 10">JCM 14326</strain>
    </source>
</reference>
<keyword evidence="6 7" id="KW-0961">Cell wall biogenesis/degradation</keyword>
<comment type="catalytic activity">
    <reaction evidence="7">
        <text>a peptidoglycan chain = a peptidoglycan chain with N-acetyl-1,6-anhydromuramyl-[peptide] at the reducing end + a peptidoglycan chain with N-acetylglucosamine at the non-reducing end.</text>
        <dbReference type="EC" id="4.2.2.29"/>
    </reaction>
</comment>
<evidence type="ECO:0000313" key="9">
    <source>
        <dbReference type="EMBL" id="GAA1855624.1"/>
    </source>
</evidence>
<evidence type="ECO:0000256" key="8">
    <source>
        <dbReference type="SAM" id="MobiDB-lite"/>
    </source>
</evidence>